<dbReference type="OrthoDB" id="3830796at2759"/>
<reference evidence="1 2" key="1">
    <citation type="submission" date="2017-03" db="EMBL/GenBank/DDBJ databases">
        <title>Genomes of endolithic fungi from Antarctica.</title>
        <authorList>
            <person name="Coleine C."/>
            <person name="Masonjones S."/>
            <person name="Stajich J.E."/>
        </authorList>
    </citation>
    <scope>NUCLEOTIDE SEQUENCE [LARGE SCALE GENOMIC DNA]</scope>
    <source>
        <strain evidence="1 2">CCFEE 5311</strain>
    </source>
</reference>
<protein>
    <submittedName>
        <fullName evidence="1">Uncharacterized protein</fullName>
    </submittedName>
</protein>
<dbReference type="Proteomes" id="UP000310066">
    <property type="component" value="Unassembled WGS sequence"/>
</dbReference>
<name>A0A4U0VJN0_9PEZI</name>
<gene>
    <name evidence="1" type="ORF">B0A54_00198</name>
</gene>
<sequence length="275" mass="31452">MAPSMKKGRLDWVILRPQVATSTMSKNIQSAVAPEDSPSLLQPTTDLFQRLPDELRNRVYDLVFPARVGEKEQHPILVRHCRWRPHPFGVNNGLLPWQEPALLRAAKWIRSEAKLIYFFSAPISVSLDTSEIELLCAWSGSIFAGRQERWLGHVELCITSGRWKDIRSWLPLAQLSHRYNLGFTLVHLEQYRGPPHVCSGYPQSRIEIHRIIRALKEVRDLGLTAMLQGQSDVELRGKFEEWVRATLERVKKEPKDGGLEDGESMPNCRRTCGGI</sequence>
<evidence type="ECO:0000313" key="2">
    <source>
        <dbReference type="Proteomes" id="UP000310066"/>
    </source>
</evidence>
<proteinExistence type="predicted"/>
<organism evidence="1 2">
    <name type="scientific">Friedmanniomyces endolithicus</name>
    <dbReference type="NCBI Taxonomy" id="329885"/>
    <lineage>
        <taxon>Eukaryota</taxon>
        <taxon>Fungi</taxon>
        <taxon>Dikarya</taxon>
        <taxon>Ascomycota</taxon>
        <taxon>Pezizomycotina</taxon>
        <taxon>Dothideomycetes</taxon>
        <taxon>Dothideomycetidae</taxon>
        <taxon>Mycosphaerellales</taxon>
        <taxon>Teratosphaeriaceae</taxon>
        <taxon>Friedmanniomyces</taxon>
    </lineage>
</organism>
<accession>A0A4U0VJN0</accession>
<evidence type="ECO:0000313" key="1">
    <source>
        <dbReference type="EMBL" id="TKA49531.1"/>
    </source>
</evidence>
<dbReference type="AlphaFoldDB" id="A0A4U0VJN0"/>
<comment type="caution">
    <text evidence="1">The sequence shown here is derived from an EMBL/GenBank/DDBJ whole genome shotgun (WGS) entry which is preliminary data.</text>
</comment>
<dbReference type="EMBL" id="NAJP01000001">
    <property type="protein sequence ID" value="TKA49531.1"/>
    <property type="molecule type" value="Genomic_DNA"/>
</dbReference>